<dbReference type="Proteomes" id="UP000293347">
    <property type="component" value="Unassembled WGS sequence"/>
</dbReference>
<evidence type="ECO:0008006" key="9">
    <source>
        <dbReference type="Google" id="ProtNLM"/>
    </source>
</evidence>
<evidence type="ECO:0000256" key="1">
    <source>
        <dbReference type="ARBA" id="ARBA00004651"/>
    </source>
</evidence>
<keyword evidence="5 6" id="KW-0472">Membrane</keyword>
<proteinExistence type="predicted"/>
<dbReference type="RefSeq" id="WP_131592567.1">
    <property type="nucleotide sequence ID" value="NZ_SJSL01000001.1"/>
</dbReference>
<evidence type="ECO:0000313" key="7">
    <source>
        <dbReference type="EMBL" id="TCD02703.1"/>
    </source>
</evidence>
<comment type="subcellular location">
    <subcellularLocation>
        <location evidence="1">Cell membrane</location>
        <topology evidence="1">Multi-pass membrane protein</topology>
    </subcellularLocation>
</comment>
<feature type="transmembrane region" description="Helical" evidence="6">
    <location>
        <begin position="369"/>
        <end position="391"/>
    </location>
</feature>
<dbReference type="EMBL" id="SJSL01000001">
    <property type="protein sequence ID" value="TCD02703.1"/>
    <property type="molecule type" value="Genomic_DNA"/>
</dbReference>
<keyword evidence="8" id="KW-1185">Reference proteome</keyword>
<evidence type="ECO:0000256" key="6">
    <source>
        <dbReference type="SAM" id="Phobius"/>
    </source>
</evidence>
<feature type="transmembrane region" description="Helical" evidence="6">
    <location>
        <begin position="188"/>
        <end position="205"/>
    </location>
</feature>
<name>A0A4R0NS37_9SPHI</name>
<gene>
    <name evidence="7" type="ORF">EZ437_01565</name>
</gene>
<feature type="transmembrane region" description="Helical" evidence="6">
    <location>
        <begin position="397"/>
        <end position="417"/>
    </location>
</feature>
<dbReference type="OrthoDB" id="1420880at2"/>
<evidence type="ECO:0000256" key="3">
    <source>
        <dbReference type="ARBA" id="ARBA00022692"/>
    </source>
</evidence>
<feature type="transmembrane region" description="Helical" evidence="6">
    <location>
        <begin position="95"/>
        <end position="120"/>
    </location>
</feature>
<keyword evidence="2" id="KW-1003">Cell membrane</keyword>
<keyword evidence="4 6" id="KW-1133">Transmembrane helix</keyword>
<keyword evidence="3 6" id="KW-0812">Transmembrane</keyword>
<evidence type="ECO:0000256" key="4">
    <source>
        <dbReference type="ARBA" id="ARBA00022989"/>
    </source>
</evidence>
<comment type="caution">
    <text evidence="7">The sequence shown here is derived from an EMBL/GenBank/DDBJ whole genome shotgun (WGS) entry which is preliminary data.</text>
</comment>
<evidence type="ECO:0000256" key="2">
    <source>
        <dbReference type="ARBA" id="ARBA00022475"/>
    </source>
</evidence>
<protein>
    <recommendedName>
        <fullName evidence="9">O-antigen/teichoic acid export membrane protein</fullName>
    </recommendedName>
</protein>
<organism evidence="7 8">
    <name type="scientific">Pedobacter psychroterrae</name>
    <dbReference type="NCBI Taxonomy" id="2530453"/>
    <lineage>
        <taxon>Bacteria</taxon>
        <taxon>Pseudomonadati</taxon>
        <taxon>Bacteroidota</taxon>
        <taxon>Sphingobacteriia</taxon>
        <taxon>Sphingobacteriales</taxon>
        <taxon>Sphingobacteriaceae</taxon>
        <taxon>Pedobacter</taxon>
    </lineage>
</organism>
<evidence type="ECO:0000256" key="5">
    <source>
        <dbReference type="ARBA" id="ARBA00023136"/>
    </source>
</evidence>
<dbReference type="InterPro" id="IPR050833">
    <property type="entry name" value="Poly_Biosynth_Transport"/>
</dbReference>
<feature type="transmembrane region" description="Helical" evidence="6">
    <location>
        <begin position="304"/>
        <end position="327"/>
    </location>
</feature>
<reference evidence="7 8" key="1">
    <citation type="submission" date="2019-02" db="EMBL/GenBank/DDBJ databases">
        <title>Pedobacter sp. RP-1-14 sp. nov., isolated from Arctic soil.</title>
        <authorList>
            <person name="Dahal R.H."/>
        </authorList>
    </citation>
    <scope>NUCLEOTIDE SEQUENCE [LARGE SCALE GENOMIC DNA]</scope>
    <source>
        <strain evidence="7 8">RP-1-14</strain>
    </source>
</reference>
<dbReference type="AlphaFoldDB" id="A0A4R0NS37"/>
<evidence type="ECO:0000313" key="8">
    <source>
        <dbReference type="Proteomes" id="UP000293347"/>
    </source>
</evidence>
<dbReference type="PANTHER" id="PTHR30250:SF26">
    <property type="entry name" value="PSMA PROTEIN"/>
    <property type="match status" value="1"/>
</dbReference>
<feature type="transmembrane region" description="Helical" evidence="6">
    <location>
        <begin position="164"/>
        <end position="182"/>
    </location>
</feature>
<feature type="transmembrane region" description="Helical" evidence="6">
    <location>
        <begin position="339"/>
        <end position="357"/>
    </location>
</feature>
<dbReference type="PANTHER" id="PTHR30250">
    <property type="entry name" value="PST FAMILY PREDICTED COLANIC ACID TRANSPORTER"/>
    <property type="match status" value="1"/>
</dbReference>
<feature type="transmembrane region" description="Helical" evidence="6">
    <location>
        <begin position="132"/>
        <end position="152"/>
    </location>
</feature>
<dbReference type="GO" id="GO:0005886">
    <property type="term" value="C:plasma membrane"/>
    <property type="evidence" value="ECO:0007669"/>
    <property type="project" value="UniProtKB-SubCell"/>
</dbReference>
<sequence length="426" mass="48381">MKNTKVAKLIVALRNGKVASKYIGSGLLKTAAQAISGLIVLRWLEPESLGTWQSYTVFVGYLHILTLGVTSGLNRELPYWLGKGDVELGMERLKTAGYFTTVLSFSLMLLISLIASVLYITNVFNLNQAVMMVLAFSTGALAIQTNFLGATYRSDQAFDKLAKIQLYISLLYFALIPLVYFFELWGYIAYEIALAVTLYVGYQFFRPYRVAYRFSTIQLKELIKVGFPMYFWNYLAAMSRTIPRLILVLFGNPLLVGLFAPASSINAAMLNLPDYINRYLFPKMSYKFGKNNDKNEIYKYTIKAAIYLFFVMMFGGVVLALIIPYVFPIFFPKYVDGVLIAQIVIFSGVFYSINALFHNALNSVKSFKPFKFIIVLRVIYIAGFTMLAYYFSNDLLLSVSIGAVFAEIFNTMSYLYFFQKIKLPNQ</sequence>
<accession>A0A4R0NS37</accession>